<feature type="binding site" evidence="10">
    <location>
        <position position="85"/>
    </location>
    <ligand>
        <name>NAD(+)</name>
        <dbReference type="ChEBI" id="CHEBI:57540"/>
    </ligand>
</feature>
<evidence type="ECO:0000313" key="12">
    <source>
        <dbReference type="EMBL" id="MCQ6962434.1"/>
    </source>
</evidence>
<dbReference type="Pfam" id="PF03720">
    <property type="entry name" value="UDPG_MGDP_dh_C"/>
    <property type="match status" value="1"/>
</dbReference>
<feature type="binding site" evidence="10">
    <location>
        <position position="123"/>
    </location>
    <ligand>
        <name>NAD(+)</name>
        <dbReference type="ChEBI" id="CHEBI:57540"/>
    </ligand>
</feature>
<evidence type="ECO:0000256" key="4">
    <source>
        <dbReference type="ARBA" id="ARBA00023002"/>
    </source>
</evidence>
<dbReference type="EC" id="1.1.1.22" evidence="3 7"/>
<evidence type="ECO:0000313" key="13">
    <source>
        <dbReference type="Proteomes" id="UP001206983"/>
    </source>
</evidence>
<dbReference type="RefSeq" id="WP_256622200.1">
    <property type="nucleotide sequence ID" value="NZ_JTEO01000004.1"/>
</dbReference>
<protein>
    <recommendedName>
        <fullName evidence="3 7">UDP-glucose 6-dehydrogenase</fullName>
        <ecNumber evidence="3 7">1.1.1.22</ecNumber>
    </recommendedName>
</protein>
<dbReference type="PANTHER" id="PTHR43750">
    <property type="entry name" value="UDP-GLUCOSE 6-DEHYDROGENASE TUAD"/>
    <property type="match status" value="1"/>
</dbReference>
<reference evidence="12 13" key="1">
    <citation type="journal article" date="2011" name="Appl. Environ. Microbiol.">
        <title>Methanogenic archaea isolated from Taiwan's Chelungpu fault.</title>
        <authorList>
            <person name="Wu S.Y."/>
            <person name="Lai M.C."/>
        </authorList>
    </citation>
    <scope>NUCLEOTIDE SEQUENCE [LARGE SCALE GENOMIC DNA]</scope>
    <source>
        <strain evidence="12 13">St545Mb</strain>
    </source>
</reference>
<keyword evidence="4 7" id="KW-0560">Oxidoreductase</keyword>
<feature type="binding site" evidence="9">
    <location>
        <position position="209"/>
    </location>
    <ligand>
        <name>substrate</name>
    </ligand>
</feature>
<dbReference type="SMART" id="SM00984">
    <property type="entry name" value="UDPG_MGDP_dh_C"/>
    <property type="match status" value="1"/>
</dbReference>
<dbReference type="PROSITE" id="PS51257">
    <property type="entry name" value="PROKAR_LIPOPROTEIN"/>
    <property type="match status" value="1"/>
</dbReference>
<feature type="binding site" evidence="9">
    <location>
        <position position="325"/>
    </location>
    <ligand>
        <name>substrate</name>
    </ligand>
</feature>
<feature type="active site" description="Nucleophile" evidence="8">
    <location>
        <position position="265"/>
    </location>
</feature>
<evidence type="ECO:0000256" key="9">
    <source>
        <dbReference type="PIRSR" id="PIRSR500134-2"/>
    </source>
</evidence>
<dbReference type="EMBL" id="JTEO01000004">
    <property type="protein sequence ID" value="MCQ6962434.1"/>
    <property type="molecule type" value="Genomic_DNA"/>
</dbReference>
<dbReference type="NCBIfam" id="TIGR03026">
    <property type="entry name" value="NDP-sugDHase"/>
    <property type="match status" value="1"/>
</dbReference>
<comment type="pathway">
    <text evidence="1">Nucleotide-sugar biosynthesis; UDP-alpha-D-glucuronate biosynthesis; UDP-alpha-D-glucuronate from UDP-alpha-D-glucose: step 1/1.</text>
</comment>
<name>A0AAE3KXX4_9EURY</name>
<feature type="binding site" evidence="9">
    <location>
        <position position="262"/>
    </location>
    <ligand>
        <name>substrate</name>
    </ligand>
</feature>
<evidence type="ECO:0000256" key="8">
    <source>
        <dbReference type="PIRSR" id="PIRSR500134-1"/>
    </source>
</evidence>
<keyword evidence="13" id="KW-1185">Reference proteome</keyword>
<feature type="binding site" evidence="10">
    <location>
        <position position="332"/>
    </location>
    <ligand>
        <name>NAD(+)</name>
        <dbReference type="ChEBI" id="CHEBI:57540"/>
    </ligand>
</feature>
<evidence type="ECO:0000256" key="5">
    <source>
        <dbReference type="ARBA" id="ARBA00023027"/>
    </source>
</evidence>
<feature type="binding site" evidence="10">
    <location>
        <position position="30"/>
    </location>
    <ligand>
        <name>NAD(+)</name>
        <dbReference type="ChEBI" id="CHEBI:57540"/>
    </ligand>
</feature>
<evidence type="ECO:0000256" key="7">
    <source>
        <dbReference type="PIRNR" id="PIRNR000124"/>
    </source>
</evidence>
<gene>
    <name evidence="12" type="ORF">PV02_04470</name>
</gene>
<feature type="binding site" evidence="10">
    <location>
        <position position="160"/>
    </location>
    <ligand>
        <name>NAD(+)</name>
        <dbReference type="ChEBI" id="CHEBI:57540"/>
    </ligand>
</feature>
<feature type="domain" description="UDP-glucose/GDP-mannose dehydrogenase C-terminal" evidence="11">
    <location>
        <begin position="318"/>
        <end position="417"/>
    </location>
</feature>
<dbReference type="AlphaFoldDB" id="A0AAE3KXX4"/>
<comment type="similarity">
    <text evidence="2 7">Belongs to the UDP-glucose/GDP-mannose dehydrogenase family.</text>
</comment>
<dbReference type="InterPro" id="IPR036291">
    <property type="entry name" value="NAD(P)-bd_dom_sf"/>
</dbReference>
<evidence type="ECO:0000259" key="11">
    <source>
        <dbReference type="SMART" id="SM00984"/>
    </source>
</evidence>
<accession>A0AAE3KXX4</accession>
<dbReference type="PANTHER" id="PTHR43750:SF3">
    <property type="entry name" value="UDP-GLUCOSE 6-DEHYDROGENASE TUAD"/>
    <property type="match status" value="1"/>
</dbReference>
<dbReference type="InterPro" id="IPR017476">
    <property type="entry name" value="UDP-Glc/GDP-Man"/>
</dbReference>
<proteinExistence type="inferred from homology"/>
<dbReference type="SUPFAM" id="SSF48179">
    <property type="entry name" value="6-phosphogluconate dehydrogenase C-terminal domain-like"/>
    <property type="match status" value="1"/>
</dbReference>
<dbReference type="GO" id="GO:0000271">
    <property type="term" value="P:polysaccharide biosynthetic process"/>
    <property type="evidence" value="ECO:0007669"/>
    <property type="project" value="InterPro"/>
</dbReference>
<dbReference type="InterPro" id="IPR001732">
    <property type="entry name" value="UDP-Glc/GDP-Man_DH_N"/>
</dbReference>
<dbReference type="InterPro" id="IPR036220">
    <property type="entry name" value="UDP-Glc/GDP-Man_DH_C_sf"/>
</dbReference>
<dbReference type="PIRSF" id="PIRSF500134">
    <property type="entry name" value="UDPglc_DH_bac"/>
    <property type="match status" value="1"/>
</dbReference>
<feature type="binding site" evidence="9">
    <location>
        <begin position="157"/>
        <end position="160"/>
    </location>
    <ligand>
        <name>substrate</name>
    </ligand>
</feature>
<evidence type="ECO:0000256" key="6">
    <source>
        <dbReference type="ARBA" id="ARBA00047473"/>
    </source>
</evidence>
<feature type="binding site" evidence="9">
    <location>
        <begin position="254"/>
        <end position="258"/>
    </location>
    <ligand>
        <name>substrate</name>
    </ligand>
</feature>
<organism evidence="12 13">
    <name type="scientific">Methanolobus chelungpuianus</name>
    <dbReference type="NCBI Taxonomy" id="502115"/>
    <lineage>
        <taxon>Archaea</taxon>
        <taxon>Methanobacteriati</taxon>
        <taxon>Methanobacteriota</taxon>
        <taxon>Stenosarchaea group</taxon>
        <taxon>Methanomicrobia</taxon>
        <taxon>Methanosarcinales</taxon>
        <taxon>Methanosarcinaceae</taxon>
        <taxon>Methanolobus</taxon>
    </lineage>
</organism>
<evidence type="ECO:0000256" key="2">
    <source>
        <dbReference type="ARBA" id="ARBA00006601"/>
    </source>
</evidence>
<evidence type="ECO:0000256" key="1">
    <source>
        <dbReference type="ARBA" id="ARBA00004701"/>
    </source>
</evidence>
<comment type="catalytic activity">
    <reaction evidence="6 7">
        <text>UDP-alpha-D-glucose + 2 NAD(+) + H2O = UDP-alpha-D-glucuronate + 2 NADH + 3 H(+)</text>
        <dbReference type="Rhea" id="RHEA:23596"/>
        <dbReference type="ChEBI" id="CHEBI:15377"/>
        <dbReference type="ChEBI" id="CHEBI:15378"/>
        <dbReference type="ChEBI" id="CHEBI:57540"/>
        <dbReference type="ChEBI" id="CHEBI:57945"/>
        <dbReference type="ChEBI" id="CHEBI:58052"/>
        <dbReference type="ChEBI" id="CHEBI:58885"/>
        <dbReference type="EC" id="1.1.1.22"/>
    </reaction>
</comment>
<dbReference type="GO" id="GO:0003979">
    <property type="term" value="F:UDP-glucose 6-dehydrogenase activity"/>
    <property type="evidence" value="ECO:0007669"/>
    <property type="project" value="UniProtKB-EC"/>
</dbReference>
<dbReference type="InterPro" id="IPR008927">
    <property type="entry name" value="6-PGluconate_DH-like_C_sf"/>
</dbReference>
<dbReference type="SUPFAM" id="SSF51735">
    <property type="entry name" value="NAD(P)-binding Rossmann-fold domains"/>
    <property type="match status" value="1"/>
</dbReference>
<feature type="binding site" evidence="10">
    <location>
        <position position="35"/>
    </location>
    <ligand>
        <name>NAD(+)</name>
        <dbReference type="ChEBI" id="CHEBI:57540"/>
    </ligand>
</feature>
<dbReference type="InterPro" id="IPR014027">
    <property type="entry name" value="UDP-Glc/GDP-Man_DH_C"/>
</dbReference>
<comment type="caution">
    <text evidence="12">The sequence shown here is derived from an EMBL/GenBank/DDBJ whole genome shotgun (WGS) entry which is preliminary data.</text>
</comment>
<dbReference type="GO" id="GO:0051287">
    <property type="term" value="F:NAD binding"/>
    <property type="evidence" value="ECO:0007669"/>
    <property type="project" value="InterPro"/>
</dbReference>
<dbReference type="SUPFAM" id="SSF52413">
    <property type="entry name" value="UDP-glucose/GDP-mannose dehydrogenase C-terminal domain"/>
    <property type="match status" value="1"/>
</dbReference>
<keyword evidence="5 7" id="KW-0520">NAD</keyword>
<dbReference type="Proteomes" id="UP001206983">
    <property type="component" value="Unassembled WGS sequence"/>
</dbReference>
<evidence type="ECO:0000256" key="10">
    <source>
        <dbReference type="PIRSR" id="PIRSR500134-3"/>
    </source>
</evidence>
<sequence>MKVSIIGSGYVGSVSAACFAELGHEVICIDVDEEKVKMINAGKAPIWEEGLDGLLQKHSQKTLIATSDYEYAVANSDLSFICVGTPSGEDGGIDLSIVKAASASLGAAIGKKEGYHVVVVKSTVVPETTEKVVLPIVEEFSGKKAGRDFGVAMNPEFLREGKAVYDFMHPDKIVVGAIDERSGFAVAELYRGLDCTVTRTNPRTAEMIKYVNNSFLATKISFANEVGNICKQLGIDTYEVMDAVGTDFRIERRFLNCGAGFGGSCFPKDVRALIGKAKGMGYEPQLLDSVVAVNERQPLRMVELLQRKLGHINGKRIAVLGLAFKNDTDDIRESRSIPVIAELLRLEAIVTAYDPMAAGNMKRIFGNITYCSTSSEALSGADGCLVMTEWEEFGKLDREFEGMKEKIVIDGRHLLKPEKLTARIDYEGICW</sequence>
<dbReference type="PIRSF" id="PIRSF000124">
    <property type="entry name" value="UDPglc_GDPman_dh"/>
    <property type="match status" value="1"/>
</dbReference>
<dbReference type="Pfam" id="PF03721">
    <property type="entry name" value="UDPG_MGDP_dh_N"/>
    <property type="match status" value="1"/>
</dbReference>
<dbReference type="InterPro" id="IPR028357">
    <property type="entry name" value="UDPglc_DH_bac"/>
</dbReference>
<dbReference type="InterPro" id="IPR014026">
    <property type="entry name" value="UDP-Glc/GDP-Man_DH_dimer"/>
</dbReference>
<dbReference type="Gene3D" id="1.20.5.100">
    <property type="entry name" value="Cytochrome c1, transmembrane anchor, C-terminal"/>
    <property type="match status" value="1"/>
</dbReference>
<evidence type="ECO:0000256" key="3">
    <source>
        <dbReference type="ARBA" id="ARBA00012954"/>
    </source>
</evidence>
<feature type="binding site" evidence="10">
    <location>
        <position position="268"/>
    </location>
    <ligand>
        <name>NAD(+)</name>
        <dbReference type="ChEBI" id="CHEBI:57540"/>
    </ligand>
</feature>
<dbReference type="Gene3D" id="3.40.50.720">
    <property type="entry name" value="NAD(P)-binding Rossmann-like Domain"/>
    <property type="match status" value="2"/>
</dbReference>
<dbReference type="Pfam" id="PF00984">
    <property type="entry name" value="UDPG_MGDP_dh"/>
    <property type="match status" value="1"/>
</dbReference>